<evidence type="ECO:0000313" key="2">
    <source>
        <dbReference type="EMBL" id="MDQ8205937.1"/>
    </source>
</evidence>
<reference evidence="2 3" key="1">
    <citation type="submission" date="2023-04" db="EMBL/GenBank/DDBJ databases">
        <title>A novel bacteria isolated from coastal sediment.</title>
        <authorList>
            <person name="Liu X.-J."/>
            <person name="Du Z.-J."/>
        </authorList>
    </citation>
    <scope>NUCLEOTIDE SEQUENCE [LARGE SCALE GENOMIC DNA]</scope>
    <source>
        <strain evidence="2 3">SDUM461003</strain>
    </source>
</reference>
<evidence type="ECO:0000313" key="3">
    <source>
        <dbReference type="Proteomes" id="UP001225316"/>
    </source>
</evidence>
<feature type="transmembrane region" description="Helical" evidence="1">
    <location>
        <begin position="6"/>
        <end position="24"/>
    </location>
</feature>
<accession>A0ABU1AQN1</accession>
<keyword evidence="1" id="KW-1133">Transmembrane helix</keyword>
<keyword evidence="1" id="KW-0812">Transmembrane</keyword>
<keyword evidence="1" id="KW-0472">Membrane</keyword>
<dbReference type="RefSeq" id="WP_308947899.1">
    <property type="nucleotide sequence ID" value="NZ_JARXHW010000001.1"/>
</dbReference>
<protein>
    <submittedName>
        <fullName evidence="2">Uncharacterized protein</fullName>
    </submittedName>
</protein>
<dbReference type="Proteomes" id="UP001225316">
    <property type="component" value="Unassembled WGS sequence"/>
</dbReference>
<proteinExistence type="predicted"/>
<gene>
    <name evidence="2" type="ORF">QEH52_00315</name>
</gene>
<comment type="caution">
    <text evidence="2">The sequence shown here is derived from an EMBL/GenBank/DDBJ whole genome shotgun (WGS) entry which is preliminary data.</text>
</comment>
<name>A0ABU1AQN1_9BACT</name>
<evidence type="ECO:0000256" key="1">
    <source>
        <dbReference type="SAM" id="Phobius"/>
    </source>
</evidence>
<sequence>MDDFSAWELASATWLLALIGLCFYFKAIREAALAVIKVIFRGRLRQWALLMVAYVILVCFA</sequence>
<organism evidence="2 3">
    <name type="scientific">Thalassobacterium maritimum</name>
    <dbReference type="NCBI Taxonomy" id="3041265"/>
    <lineage>
        <taxon>Bacteria</taxon>
        <taxon>Pseudomonadati</taxon>
        <taxon>Verrucomicrobiota</taxon>
        <taxon>Opitutia</taxon>
        <taxon>Puniceicoccales</taxon>
        <taxon>Coraliomargaritaceae</taxon>
        <taxon>Thalassobacterium</taxon>
    </lineage>
</organism>
<dbReference type="EMBL" id="JARXHW010000001">
    <property type="protein sequence ID" value="MDQ8205937.1"/>
    <property type="molecule type" value="Genomic_DNA"/>
</dbReference>
<keyword evidence="3" id="KW-1185">Reference proteome</keyword>